<dbReference type="GO" id="GO:0046872">
    <property type="term" value="F:metal ion binding"/>
    <property type="evidence" value="ECO:0007669"/>
    <property type="project" value="UniProtKB-KW"/>
</dbReference>
<feature type="domain" description="Aminotransferase class V" evidence="11">
    <location>
        <begin position="9"/>
        <end position="372"/>
    </location>
</feature>
<dbReference type="PANTHER" id="PTHR11601:SF34">
    <property type="entry name" value="CYSTEINE DESULFURASE"/>
    <property type="match status" value="1"/>
</dbReference>
<sequence>MKHSNKKPIYADYAATTPISAGVLDAMRPYLTEHYGNPSSLHYYGRKAQHAIDEARAQIATILRRDHTEIIFTATATESINTFFHSAILEAQQQGIQKPHIITTTIEHSAVLEACRYAEQHHSATVRYISPDSEGIINPQSIQDALTKNTVLVSIGYANNEIGTVQPMRTITSILKNHPTLIHTDATQAIGYCNIQEDIVPIHAITFSAHKIYGPKGIGLLYIKKGTPIHSLIVGGKQEHSHRAGTENVAAIVGFAKALAETETIKQQEYKRQKQLQNTLITDLLKNPAITLNGSRTHRLPNNIHISIENIKNDSALPYLDDRGICVATGSACTSNTPEPSHVLIALGRTEQQAKSGIRITIGRNTTQEEVRTIAQTIHTMTRDIS</sequence>
<dbReference type="InterPro" id="IPR015421">
    <property type="entry name" value="PyrdxlP-dep_Trfase_major"/>
</dbReference>
<dbReference type="EC" id="2.8.1.7" evidence="3"/>
<dbReference type="Proteomes" id="UP000449092">
    <property type="component" value="Unassembled WGS sequence"/>
</dbReference>
<name>A0A845D9X5_9BACT</name>
<dbReference type="InterPro" id="IPR016454">
    <property type="entry name" value="Cysteine_dSase"/>
</dbReference>
<evidence type="ECO:0000256" key="9">
    <source>
        <dbReference type="ARBA" id="ARBA00050776"/>
    </source>
</evidence>
<evidence type="ECO:0000256" key="10">
    <source>
        <dbReference type="RuleBase" id="RU004504"/>
    </source>
</evidence>
<dbReference type="PROSITE" id="PS00595">
    <property type="entry name" value="AA_TRANSFER_CLASS_5"/>
    <property type="match status" value="1"/>
</dbReference>
<dbReference type="InterPro" id="IPR000192">
    <property type="entry name" value="Aminotrans_V_dom"/>
</dbReference>
<evidence type="ECO:0000313" key="12">
    <source>
        <dbReference type="EMBL" id="MYE38292.1"/>
    </source>
</evidence>
<evidence type="ECO:0000256" key="2">
    <source>
        <dbReference type="ARBA" id="ARBA00006490"/>
    </source>
</evidence>
<evidence type="ECO:0000256" key="8">
    <source>
        <dbReference type="ARBA" id="ARBA00023014"/>
    </source>
</evidence>
<reference evidence="12 13" key="1">
    <citation type="submission" date="2019-09" db="EMBL/GenBank/DDBJ databases">
        <title>Characterisation of the sponge microbiome using genome-centric metagenomics.</title>
        <authorList>
            <person name="Engelberts J.P."/>
            <person name="Robbins S.J."/>
            <person name="De Goeij J.M."/>
            <person name="Aranda M."/>
            <person name="Bell S.C."/>
            <person name="Webster N.S."/>
        </authorList>
    </citation>
    <scope>NUCLEOTIDE SEQUENCE [LARGE SCALE GENOMIC DNA]</scope>
    <source>
        <strain evidence="12">SB0662_bin_43</strain>
    </source>
</reference>
<dbReference type="GO" id="GO:0051536">
    <property type="term" value="F:iron-sulfur cluster binding"/>
    <property type="evidence" value="ECO:0007669"/>
    <property type="project" value="UniProtKB-KW"/>
</dbReference>
<dbReference type="SUPFAM" id="SSF53383">
    <property type="entry name" value="PLP-dependent transferases"/>
    <property type="match status" value="1"/>
</dbReference>
<accession>A0A845D9X5</accession>
<dbReference type="Gene3D" id="3.40.640.10">
    <property type="entry name" value="Type I PLP-dependent aspartate aminotransferase-like (Major domain)"/>
    <property type="match status" value="1"/>
</dbReference>
<comment type="catalytic activity">
    <reaction evidence="9">
        <text>(sulfur carrier)-H + L-cysteine = (sulfur carrier)-SH + L-alanine</text>
        <dbReference type="Rhea" id="RHEA:43892"/>
        <dbReference type="Rhea" id="RHEA-COMP:14737"/>
        <dbReference type="Rhea" id="RHEA-COMP:14739"/>
        <dbReference type="ChEBI" id="CHEBI:29917"/>
        <dbReference type="ChEBI" id="CHEBI:35235"/>
        <dbReference type="ChEBI" id="CHEBI:57972"/>
        <dbReference type="ChEBI" id="CHEBI:64428"/>
        <dbReference type="EC" id="2.8.1.7"/>
    </reaction>
</comment>
<gene>
    <name evidence="12" type="ORF">F4X82_02115</name>
</gene>
<dbReference type="InterPro" id="IPR020578">
    <property type="entry name" value="Aminotrans_V_PyrdxlP_BS"/>
</dbReference>
<evidence type="ECO:0000256" key="1">
    <source>
        <dbReference type="ARBA" id="ARBA00001933"/>
    </source>
</evidence>
<evidence type="ECO:0000313" key="13">
    <source>
        <dbReference type="Proteomes" id="UP000449092"/>
    </source>
</evidence>
<dbReference type="Gene3D" id="1.10.260.50">
    <property type="match status" value="1"/>
</dbReference>
<dbReference type="InterPro" id="IPR015422">
    <property type="entry name" value="PyrdxlP-dep_Trfase_small"/>
</dbReference>
<dbReference type="EMBL" id="VXOY01000018">
    <property type="protein sequence ID" value="MYE38292.1"/>
    <property type="molecule type" value="Genomic_DNA"/>
</dbReference>
<comment type="similarity">
    <text evidence="2">Belongs to the class-V pyridoxal-phosphate-dependent aminotransferase family. NifS/IscS subfamily.</text>
</comment>
<evidence type="ECO:0000259" key="11">
    <source>
        <dbReference type="Pfam" id="PF00266"/>
    </source>
</evidence>
<comment type="cofactor">
    <cofactor evidence="1 10">
        <name>pyridoxal 5'-phosphate</name>
        <dbReference type="ChEBI" id="CHEBI:597326"/>
    </cofactor>
</comment>
<keyword evidence="7" id="KW-0408">Iron</keyword>
<dbReference type="GO" id="GO:0031071">
    <property type="term" value="F:cysteine desulfurase activity"/>
    <property type="evidence" value="ECO:0007669"/>
    <property type="project" value="UniProtKB-EC"/>
</dbReference>
<dbReference type="InterPro" id="IPR015424">
    <property type="entry name" value="PyrdxlP-dep_Trfase"/>
</dbReference>
<comment type="caution">
    <text evidence="12">The sequence shown here is derived from an EMBL/GenBank/DDBJ whole genome shotgun (WGS) entry which is preliminary data.</text>
</comment>
<keyword evidence="8" id="KW-0411">Iron-sulfur</keyword>
<dbReference type="PIRSF" id="PIRSF005572">
    <property type="entry name" value="NifS"/>
    <property type="match status" value="1"/>
</dbReference>
<keyword evidence="4" id="KW-0808">Transferase</keyword>
<evidence type="ECO:0000256" key="7">
    <source>
        <dbReference type="ARBA" id="ARBA00023004"/>
    </source>
</evidence>
<evidence type="ECO:0000256" key="6">
    <source>
        <dbReference type="ARBA" id="ARBA00022898"/>
    </source>
</evidence>
<evidence type="ECO:0000256" key="4">
    <source>
        <dbReference type="ARBA" id="ARBA00022679"/>
    </source>
</evidence>
<dbReference type="Pfam" id="PF00266">
    <property type="entry name" value="Aminotran_5"/>
    <property type="match status" value="1"/>
</dbReference>
<dbReference type="AlphaFoldDB" id="A0A845D9X5"/>
<keyword evidence="6" id="KW-0663">Pyridoxal phosphate</keyword>
<evidence type="ECO:0000256" key="5">
    <source>
        <dbReference type="ARBA" id="ARBA00022723"/>
    </source>
</evidence>
<evidence type="ECO:0000256" key="3">
    <source>
        <dbReference type="ARBA" id="ARBA00012239"/>
    </source>
</evidence>
<organism evidence="12 13">
    <name type="scientific">Candidatus Spechtbacteria bacterium SB0662_bin_43</name>
    <dbReference type="NCBI Taxonomy" id="2604897"/>
    <lineage>
        <taxon>Bacteria</taxon>
        <taxon>Candidatus Spechtiibacteriota</taxon>
    </lineage>
</organism>
<keyword evidence="5" id="KW-0479">Metal-binding</keyword>
<proteinExistence type="inferred from homology"/>
<protein>
    <recommendedName>
        <fullName evidence="3">cysteine desulfurase</fullName>
        <ecNumber evidence="3">2.8.1.7</ecNumber>
    </recommendedName>
</protein>
<dbReference type="Gene3D" id="3.90.1150.10">
    <property type="entry name" value="Aspartate Aminotransferase, domain 1"/>
    <property type="match status" value="1"/>
</dbReference>
<dbReference type="PANTHER" id="PTHR11601">
    <property type="entry name" value="CYSTEINE DESULFURYLASE FAMILY MEMBER"/>
    <property type="match status" value="1"/>
</dbReference>